<dbReference type="PANTHER" id="PTHR23024">
    <property type="entry name" value="ARYLACETAMIDE DEACETYLASE"/>
    <property type="match status" value="1"/>
</dbReference>
<dbReference type="Pfam" id="PF07859">
    <property type="entry name" value="Abhydrolase_3"/>
    <property type="match status" value="1"/>
</dbReference>
<dbReference type="EMBL" id="JAUIZM010000003">
    <property type="protein sequence ID" value="KAK1395230.1"/>
    <property type="molecule type" value="Genomic_DNA"/>
</dbReference>
<comment type="caution">
    <text evidence="3">The sequence shown here is derived from an EMBL/GenBank/DDBJ whole genome shotgun (WGS) entry which is preliminary data.</text>
</comment>
<name>A0AAD8J3T2_9APIA</name>
<accession>A0AAD8J3T2</accession>
<dbReference type="SUPFAM" id="SSF53474">
    <property type="entry name" value="alpha/beta-Hydrolases"/>
    <property type="match status" value="1"/>
</dbReference>
<dbReference type="PANTHER" id="PTHR23024:SF551">
    <property type="entry name" value="2-HYDROXYISOFLAVANONE DEHYDRATASE-LIKE"/>
    <property type="match status" value="1"/>
</dbReference>
<dbReference type="AlphaFoldDB" id="A0AAD8J3T2"/>
<evidence type="ECO:0000256" key="1">
    <source>
        <dbReference type="ARBA" id="ARBA00010515"/>
    </source>
</evidence>
<comment type="similarity">
    <text evidence="1">Belongs to the 'GDXG' lipolytic enzyme family.</text>
</comment>
<dbReference type="InterPro" id="IPR013094">
    <property type="entry name" value="AB_hydrolase_3"/>
</dbReference>
<feature type="domain" description="Alpha/beta hydrolase fold-3" evidence="2">
    <location>
        <begin position="76"/>
        <end position="298"/>
    </location>
</feature>
<keyword evidence="4" id="KW-1185">Reference proteome</keyword>
<reference evidence="3" key="1">
    <citation type="submission" date="2023-02" db="EMBL/GenBank/DDBJ databases">
        <title>Genome of toxic invasive species Heracleum sosnowskyi carries increased number of genes despite the absence of recent whole-genome duplications.</title>
        <authorList>
            <person name="Schelkunov M."/>
            <person name="Shtratnikova V."/>
            <person name="Makarenko M."/>
            <person name="Klepikova A."/>
            <person name="Omelchenko D."/>
            <person name="Novikova G."/>
            <person name="Obukhova E."/>
            <person name="Bogdanov V."/>
            <person name="Penin A."/>
            <person name="Logacheva M."/>
        </authorList>
    </citation>
    <scope>NUCLEOTIDE SEQUENCE</scope>
    <source>
        <strain evidence="3">Hsosn_3</strain>
        <tissue evidence="3">Leaf</tissue>
    </source>
</reference>
<sequence>METNAKEIERECLPVIKLYKDKTVERLYISSPIVPPSTEIVPGVSSKDITISTTVSARLYLPNLSDNNNKKLPIFIYYHGGYFCFESAFSTLFHTFTSSLASEANAIVISVEYRLAPENVLPTAYEDSWEALQWVASHSTNEKTDEAWLVNHGDFDRVYIGGDSCGANIVHNILVRAGVENIVNNVKIFGALLSHPYFWGSKTIGSESRDDHDDRIPYKIWYFSYPNVSNGIDNPMINPWTDGAPSLSLLACSKLLVCVSEKDELRDRGLKYVECVQESKWKGEIEVIEIEEEDHCFFLFNPETDKAKSLVKRFAAFIN</sequence>
<reference evidence="3" key="2">
    <citation type="submission" date="2023-05" db="EMBL/GenBank/DDBJ databases">
        <authorList>
            <person name="Schelkunov M.I."/>
        </authorList>
    </citation>
    <scope>NUCLEOTIDE SEQUENCE</scope>
    <source>
        <strain evidence="3">Hsosn_3</strain>
        <tissue evidence="3">Leaf</tissue>
    </source>
</reference>
<dbReference type="Gene3D" id="3.40.50.1820">
    <property type="entry name" value="alpha/beta hydrolase"/>
    <property type="match status" value="1"/>
</dbReference>
<evidence type="ECO:0000313" key="3">
    <source>
        <dbReference type="EMBL" id="KAK1395230.1"/>
    </source>
</evidence>
<evidence type="ECO:0000313" key="4">
    <source>
        <dbReference type="Proteomes" id="UP001237642"/>
    </source>
</evidence>
<dbReference type="GO" id="GO:0016787">
    <property type="term" value="F:hydrolase activity"/>
    <property type="evidence" value="ECO:0007669"/>
    <property type="project" value="InterPro"/>
</dbReference>
<gene>
    <name evidence="3" type="ORF">POM88_014286</name>
</gene>
<dbReference type="InterPro" id="IPR029058">
    <property type="entry name" value="AB_hydrolase_fold"/>
</dbReference>
<evidence type="ECO:0000259" key="2">
    <source>
        <dbReference type="Pfam" id="PF07859"/>
    </source>
</evidence>
<dbReference type="InterPro" id="IPR050466">
    <property type="entry name" value="Carboxylest/Gibb_receptor"/>
</dbReference>
<dbReference type="Proteomes" id="UP001237642">
    <property type="component" value="Unassembled WGS sequence"/>
</dbReference>
<organism evidence="3 4">
    <name type="scientific">Heracleum sosnowskyi</name>
    <dbReference type="NCBI Taxonomy" id="360622"/>
    <lineage>
        <taxon>Eukaryota</taxon>
        <taxon>Viridiplantae</taxon>
        <taxon>Streptophyta</taxon>
        <taxon>Embryophyta</taxon>
        <taxon>Tracheophyta</taxon>
        <taxon>Spermatophyta</taxon>
        <taxon>Magnoliopsida</taxon>
        <taxon>eudicotyledons</taxon>
        <taxon>Gunneridae</taxon>
        <taxon>Pentapetalae</taxon>
        <taxon>asterids</taxon>
        <taxon>campanulids</taxon>
        <taxon>Apiales</taxon>
        <taxon>Apiaceae</taxon>
        <taxon>Apioideae</taxon>
        <taxon>apioid superclade</taxon>
        <taxon>Tordylieae</taxon>
        <taxon>Tordyliinae</taxon>
        <taxon>Heracleum</taxon>
    </lineage>
</organism>
<proteinExistence type="inferred from homology"/>
<protein>
    <submittedName>
        <fullName evidence="3">2-hydroxyisoflavanone dehydratase-like</fullName>
    </submittedName>
</protein>